<dbReference type="GO" id="GO:0017061">
    <property type="term" value="F:S-methyl-5-thioadenosine phosphorylase activity"/>
    <property type="evidence" value="ECO:0007669"/>
    <property type="project" value="UniProtKB-EC"/>
</dbReference>
<dbReference type="CDD" id="cd16833">
    <property type="entry name" value="YfiH"/>
    <property type="match status" value="1"/>
</dbReference>
<keyword evidence="13" id="KW-1185">Reference proteome</keyword>
<comment type="catalytic activity">
    <reaction evidence="8">
        <text>adenosine + H2O + H(+) = inosine + NH4(+)</text>
        <dbReference type="Rhea" id="RHEA:24408"/>
        <dbReference type="ChEBI" id="CHEBI:15377"/>
        <dbReference type="ChEBI" id="CHEBI:15378"/>
        <dbReference type="ChEBI" id="CHEBI:16335"/>
        <dbReference type="ChEBI" id="CHEBI:17596"/>
        <dbReference type="ChEBI" id="CHEBI:28938"/>
        <dbReference type="EC" id="3.5.4.4"/>
    </reaction>
    <physiologicalReaction direction="left-to-right" evidence="8">
        <dbReference type="Rhea" id="RHEA:24409"/>
    </physiologicalReaction>
</comment>
<dbReference type="NCBIfam" id="TIGR00726">
    <property type="entry name" value="peptidoglycan editing factor PgeF"/>
    <property type="match status" value="1"/>
</dbReference>
<dbReference type="GO" id="GO:0016787">
    <property type="term" value="F:hydrolase activity"/>
    <property type="evidence" value="ECO:0007669"/>
    <property type="project" value="UniProtKB-KW"/>
</dbReference>
<evidence type="ECO:0000256" key="1">
    <source>
        <dbReference type="ARBA" id="ARBA00000553"/>
    </source>
</evidence>
<organism evidence="12 13">
    <name type="scientific">Lyngbya confervoides BDU141951</name>
    <dbReference type="NCBI Taxonomy" id="1574623"/>
    <lineage>
        <taxon>Bacteria</taxon>
        <taxon>Bacillati</taxon>
        <taxon>Cyanobacteriota</taxon>
        <taxon>Cyanophyceae</taxon>
        <taxon>Oscillatoriophycideae</taxon>
        <taxon>Oscillatoriales</taxon>
        <taxon>Microcoleaceae</taxon>
        <taxon>Lyngbya</taxon>
    </lineage>
</organism>
<dbReference type="InterPro" id="IPR038371">
    <property type="entry name" value="Cu_polyphenol_OxRdtase_sf"/>
</dbReference>
<gene>
    <name evidence="12" type="primary">pgeF</name>
    <name evidence="12" type="ORF">QQ91_0010280</name>
</gene>
<dbReference type="PANTHER" id="PTHR30616:SF2">
    <property type="entry name" value="PURINE NUCLEOSIDE PHOSPHORYLASE LACC1"/>
    <property type="match status" value="1"/>
</dbReference>
<dbReference type="Gene3D" id="3.60.140.10">
    <property type="entry name" value="CNF1/YfiH-like putative cysteine hydrolases"/>
    <property type="match status" value="1"/>
</dbReference>
<name>A0ABD4T3F0_9CYAN</name>
<dbReference type="InterPro" id="IPR011324">
    <property type="entry name" value="Cytotoxic_necrot_fac-like_cat"/>
</dbReference>
<evidence type="ECO:0000256" key="11">
    <source>
        <dbReference type="RuleBase" id="RU361274"/>
    </source>
</evidence>
<comment type="catalytic activity">
    <reaction evidence="1">
        <text>inosine + phosphate = alpha-D-ribose 1-phosphate + hypoxanthine</text>
        <dbReference type="Rhea" id="RHEA:27646"/>
        <dbReference type="ChEBI" id="CHEBI:17368"/>
        <dbReference type="ChEBI" id="CHEBI:17596"/>
        <dbReference type="ChEBI" id="CHEBI:43474"/>
        <dbReference type="ChEBI" id="CHEBI:57720"/>
        <dbReference type="EC" id="2.4.2.1"/>
    </reaction>
    <physiologicalReaction direction="left-to-right" evidence="1">
        <dbReference type="Rhea" id="RHEA:27647"/>
    </physiologicalReaction>
</comment>
<comment type="similarity">
    <text evidence="3 11">Belongs to the purine nucleoside phosphorylase YfiH/LACC1 family.</text>
</comment>
<evidence type="ECO:0000256" key="2">
    <source>
        <dbReference type="ARBA" id="ARBA00003215"/>
    </source>
</evidence>
<evidence type="ECO:0000256" key="9">
    <source>
        <dbReference type="ARBA" id="ARBA00048968"/>
    </source>
</evidence>
<keyword evidence="6" id="KW-0378">Hydrolase</keyword>
<comment type="function">
    <text evidence="2">Purine nucleoside enzyme that catalyzes the phosphorolysis of adenosine and inosine nucleosides, yielding D-ribose 1-phosphate and the respective free bases, adenine and hypoxanthine. Also catalyzes the phosphorolysis of S-methyl-5'-thioadenosine into adenine and S-methyl-5-thio-alpha-D-ribose 1-phosphate. Also has adenosine deaminase activity.</text>
</comment>
<dbReference type="InterPro" id="IPR003730">
    <property type="entry name" value="Cu_polyphenol_OxRdtase"/>
</dbReference>
<accession>A0ABD4T3F0</accession>
<evidence type="ECO:0000256" key="8">
    <source>
        <dbReference type="ARBA" id="ARBA00047989"/>
    </source>
</evidence>
<keyword evidence="4" id="KW-0808">Transferase</keyword>
<dbReference type="AlphaFoldDB" id="A0ABD4T3F0"/>
<dbReference type="Pfam" id="PF02578">
    <property type="entry name" value="Cu-oxidase_4"/>
    <property type="match status" value="1"/>
</dbReference>
<dbReference type="Proteomes" id="UP000031561">
    <property type="component" value="Unassembled WGS sequence"/>
</dbReference>
<evidence type="ECO:0000313" key="12">
    <source>
        <dbReference type="EMBL" id="MCM1983208.1"/>
    </source>
</evidence>
<comment type="catalytic activity">
    <reaction evidence="9">
        <text>adenosine + phosphate = alpha-D-ribose 1-phosphate + adenine</text>
        <dbReference type="Rhea" id="RHEA:27642"/>
        <dbReference type="ChEBI" id="CHEBI:16335"/>
        <dbReference type="ChEBI" id="CHEBI:16708"/>
        <dbReference type="ChEBI" id="CHEBI:43474"/>
        <dbReference type="ChEBI" id="CHEBI:57720"/>
        <dbReference type="EC" id="2.4.2.1"/>
    </reaction>
    <physiologicalReaction direction="left-to-right" evidence="9">
        <dbReference type="Rhea" id="RHEA:27643"/>
    </physiologicalReaction>
</comment>
<sequence length="264" mass="29226">MHQWQWRTRNGTQFLTCDLLDRWPHGFFTRQAWPQTPHELVEKVHPTAEVLRVKQVHGNTVLSASQVKAQRVPEDFSYPDADGVYSDAQHQSLWVCSADCTPVLIADARTGRVAAVHAGWRGTAARIVPEAIARLLDQGSQLEHLLVAMGPAIEGRVYQVTQEVAETVARSIQDWVAGPAASRTASLTAALLAMENSPLGVDDQPGRVKLDVRRVNALQLELLGLDAGQISIAPHCTYQAPHQFFSYRRDGLKKVQWSGIVSQE</sequence>
<comment type="catalytic activity">
    <reaction evidence="10">
        <text>S-methyl-5'-thioadenosine + phosphate = 5-(methylsulfanyl)-alpha-D-ribose 1-phosphate + adenine</text>
        <dbReference type="Rhea" id="RHEA:11852"/>
        <dbReference type="ChEBI" id="CHEBI:16708"/>
        <dbReference type="ChEBI" id="CHEBI:17509"/>
        <dbReference type="ChEBI" id="CHEBI:43474"/>
        <dbReference type="ChEBI" id="CHEBI:58533"/>
        <dbReference type="EC" id="2.4.2.28"/>
    </reaction>
    <physiologicalReaction direction="left-to-right" evidence="10">
        <dbReference type="Rhea" id="RHEA:11853"/>
    </physiologicalReaction>
</comment>
<dbReference type="EMBL" id="JTHE03000058">
    <property type="protein sequence ID" value="MCM1983208.1"/>
    <property type="molecule type" value="Genomic_DNA"/>
</dbReference>
<comment type="caution">
    <text evidence="12">The sequence shown here is derived from an EMBL/GenBank/DDBJ whole genome shotgun (WGS) entry which is preliminary data.</text>
</comment>
<proteinExistence type="inferred from homology"/>
<evidence type="ECO:0000256" key="7">
    <source>
        <dbReference type="ARBA" id="ARBA00022833"/>
    </source>
</evidence>
<evidence type="ECO:0000256" key="4">
    <source>
        <dbReference type="ARBA" id="ARBA00022679"/>
    </source>
</evidence>
<evidence type="ECO:0000256" key="3">
    <source>
        <dbReference type="ARBA" id="ARBA00007353"/>
    </source>
</evidence>
<evidence type="ECO:0000313" key="13">
    <source>
        <dbReference type="Proteomes" id="UP000031561"/>
    </source>
</evidence>
<evidence type="ECO:0000256" key="6">
    <source>
        <dbReference type="ARBA" id="ARBA00022801"/>
    </source>
</evidence>
<keyword evidence="7" id="KW-0862">Zinc</keyword>
<reference evidence="12 13" key="1">
    <citation type="journal article" date="2015" name="Genome Announc.">
        <title>Draft Genome Sequence of Filamentous Marine Cyanobacterium Lyngbya confervoides Strain BDU141951.</title>
        <authorList>
            <person name="Chandrababunaidu M.M."/>
            <person name="Sen D."/>
            <person name="Tripathy S."/>
        </authorList>
    </citation>
    <scope>NUCLEOTIDE SEQUENCE [LARGE SCALE GENOMIC DNA]</scope>
    <source>
        <strain evidence="12 13">BDU141951</strain>
    </source>
</reference>
<keyword evidence="5" id="KW-0479">Metal-binding</keyword>
<protein>
    <recommendedName>
        <fullName evidence="11">Purine nucleoside phosphorylase</fullName>
    </recommendedName>
</protein>
<dbReference type="RefSeq" id="WP_166282110.1">
    <property type="nucleotide sequence ID" value="NZ_JTHE03000058.1"/>
</dbReference>
<dbReference type="PANTHER" id="PTHR30616">
    <property type="entry name" value="UNCHARACTERIZED PROTEIN YFIH"/>
    <property type="match status" value="1"/>
</dbReference>
<evidence type="ECO:0000256" key="10">
    <source>
        <dbReference type="ARBA" id="ARBA00049893"/>
    </source>
</evidence>
<evidence type="ECO:0000256" key="5">
    <source>
        <dbReference type="ARBA" id="ARBA00022723"/>
    </source>
</evidence>
<dbReference type="GO" id="GO:0046872">
    <property type="term" value="F:metal ion binding"/>
    <property type="evidence" value="ECO:0007669"/>
    <property type="project" value="UniProtKB-KW"/>
</dbReference>
<dbReference type="SUPFAM" id="SSF64438">
    <property type="entry name" value="CNF1/YfiH-like putative cysteine hydrolases"/>
    <property type="match status" value="1"/>
</dbReference>